<dbReference type="PROSITE" id="PS50887">
    <property type="entry name" value="GGDEF"/>
    <property type="match status" value="1"/>
</dbReference>
<evidence type="ECO:0000259" key="7">
    <source>
        <dbReference type="PROSITE" id="PS50887"/>
    </source>
</evidence>
<dbReference type="SUPFAM" id="SSF55073">
    <property type="entry name" value="Nucleotide cyclase"/>
    <property type="match status" value="1"/>
</dbReference>
<dbReference type="PANTHER" id="PTHR45138:SF9">
    <property type="entry name" value="DIGUANYLATE CYCLASE DGCM-RELATED"/>
    <property type="match status" value="1"/>
</dbReference>
<dbReference type="Pfam" id="PF20975">
    <property type="entry name" value="DGCcoil"/>
    <property type="match status" value="1"/>
</dbReference>
<dbReference type="InterPro" id="IPR043128">
    <property type="entry name" value="Rev_trsase/Diguanyl_cyclase"/>
</dbReference>
<comment type="catalytic activity">
    <reaction evidence="4">
        <text>2 GTP = 3',3'-c-di-GMP + 2 diphosphate</text>
        <dbReference type="Rhea" id="RHEA:24898"/>
        <dbReference type="ChEBI" id="CHEBI:33019"/>
        <dbReference type="ChEBI" id="CHEBI:37565"/>
        <dbReference type="ChEBI" id="CHEBI:58805"/>
        <dbReference type="EC" id="2.7.7.65"/>
    </reaction>
</comment>
<comment type="cofactor">
    <cofactor evidence="1">
        <name>Mg(2+)</name>
        <dbReference type="ChEBI" id="CHEBI:18420"/>
    </cofactor>
</comment>
<dbReference type="AlphaFoldDB" id="A0A1H1TDR2"/>
<feature type="domain" description="GGDEF" evidence="7">
    <location>
        <begin position="445"/>
        <end position="577"/>
    </location>
</feature>
<dbReference type="InterPro" id="IPR048516">
    <property type="entry name" value="DGCcoil"/>
</dbReference>
<dbReference type="RefSeq" id="WP_092286647.1">
    <property type="nucleotide sequence ID" value="NZ_LT629763.1"/>
</dbReference>
<evidence type="ECO:0000313" key="9">
    <source>
        <dbReference type="Proteomes" id="UP000243413"/>
    </source>
</evidence>
<dbReference type="InterPro" id="IPR050469">
    <property type="entry name" value="Diguanylate_Cyclase"/>
</dbReference>
<feature type="coiled-coil region" evidence="5">
    <location>
        <begin position="285"/>
        <end position="319"/>
    </location>
</feature>
<feature type="region of interest" description="Disordered" evidence="6">
    <location>
        <begin position="1"/>
        <end position="21"/>
    </location>
</feature>
<name>A0A1H1TDR2_9GAMM</name>
<dbReference type="STRING" id="472181.SAMN05216271_2243"/>
<sequence length="581" mass="64736">MSDTHRYSADAEPEKASSEQEELLKRGLVRVSIAADGIDPLLDRRLKELRNSLRSDAPPKMLGALLPDLERAVLAADQSRQQRSSEICTQLKKLIRQLQDKEPPKETDKALRTLSKQLDAADNLAQSLPRLLRDLTQLQAATLSSSPEEASTGLWSRLFGKSSEAAATPLPALEDPIPLAAAEPIAEPEVEPPEPETPAPVDALIPSTEAEPQPAAKTSGNISGEEQSYSKVAAHIESILLNLLSDIQLLEEQELTCQRLREQISKGLNWYELTAALDALSALVLNAQQNRQVEFERYLQQLNQRLSQFQGNLEEAQSSYVDSLEEGRSLEGAIRGEVEVLHVDVREADDLNSLKANVEAKLNALLSKVDQARALREARDSQVSERLKVMVERIQVMEVEAQTFRKHLEEQRQQAMLDSLTGLSNRAGLQKRMDEEYERWLRYGGQLLLVVLDVDHFKSINDRFGHLAGDKVLRLIATQLSRRLRKTDYIGRFGGEEFVVLMPGTSLEQGAIALEELRAGIEASPFHFKNAPVPVTISIGYTQFCQGDTLDDVFDRADKAMYRAKDQGRNRIVQDTQSAVA</sequence>
<dbReference type="InterPro" id="IPR029787">
    <property type="entry name" value="Nucleotide_cyclase"/>
</dbReference>
<dbReference type="NCBIfam" id="TIGR00254">
    <property type="entry name" value="GGDEF"/>
    <property type="match status" value="1"/>
</dbReference>
<dbReference type="Proteomes" id="UP000243413">
    <property type="component" value="Chromosome I"/>
</dbReference>
<evidence type="ECO:0000256" key="5">
    <source>
        <dbReference type="SAM" id="Coils"/>
    </source>
</evidence>
<dbReference type="SMART" id="SM00267">
    <property type="entry name" value="GGDEF"/>
    <property type="match status" value="1"/>
</dbReference>
<dbReference type="CDD" id="cd01949">
    <property type="entry name" value="GGDEF"/>
    <property type="match status" value="1"/>
</dbReference>
<dbReference type="FunFam" id="3.30.70.270:FF:000001">
    <property type="entry name" value="Diguanylate cyclase domain protein"/>
    <property type="match status" value="1"/>
</dbReference>
<evidence type="ECO:0000256" key="4">
    <source>
        <dbReference type="ARBA" id="ARBA00034247"/>
    </source>
</evidence>
<evidence type="ECO:0000256" key="6">
    <source>
        <dbReference type="SAM" id="MobiDB-lite"/>
    </source>
</evidence>
<dbReference type="EC" id="2.7.7.65" evidence="3"/>
<dbReference type="PANTHER" id="PTHR45138">
    <property type="entry name" value="REGULATORY COMPONENTS OF SENSORY TRANSDUCTION SYSTEM"/>
    <property type="match status" value="1"/>
</dbReference>
<keyword evidence="5" id="KW-0175">Coiled coil</keyword>
<dbReference type="Pfam" id="PF00990">
    <property type="entry name" value="GGDEF"/>
    <property type="match status" value="1"/>
</dbReference>
<organism evidence="8 9">
    <name type="scientific">Halopseudomonas sabulinigri</name>
    <dbReference type="NCBI Taxonomy" id="472181"/>
    <lineage>
        <taxon>Bacteria</taxon>
        <taxon>Pseudomonadati</taxon>
        <taxon>Pseudomonadota</taxon>
        <taxon>Gammaproteobacteria</taxon>
        <taxon>Pseudomonadales</taxon>
        <taxon>Pseudomonadaceae</taxon>
        <taxon>Halopseudomonas</taxon>
    </lineage>
</organism>
<dbReference type="GO" id="GO:0052621">
    <property type="term" value="F:diguanylate cyclase activity"/>
    <property type="evidence" value="ECO:0007669"/>
    <property type="project" value="UniProtKB-EC"/>
</dbReference>
<evidence type="ECO:0000256" key="1">
    <source>
        <dbReference type="ARBA" id="ARBA00001946"/>
    </source>
</evidence>
<accession>A0A1H1TDR2</accession>
<reference evidence="9" key="1">
    <citation type="submission" date="2016-10" db="EMBL/GenBank/DDBJ databases">
        <authorList>
            <person name="Varghese N."/>
            <person name="Submissions S."/>
        </authorList>
    </citation>
    <scope>NUCLEOTIDE SEQUENCE [LARGE SCALE GENOMIC DNA]</scope>
    <source>
        <strain evidence="9">JCM 14963</strain>
    </source>
</reference>
<evidence type="ECO:0000313" key="8">
    <source>
        <dbReference type="EMBL" id="SDS58417.1"/>
    </source>
</evidence>
<dbReference type="GO" id="GO:0005886">
    <property type="term" value="C:plasma membrane"/>
    <property type="evidence" value="ECO:0007669"/>
    <property type="project" value="UniProtKB-SubCell"/>
</dbReference>
<evidence type="ECO:0000256" key="2">
    <source>
        <dbReference type="ARBA" id="ARBA00004533"/>
    </source>
</evidence>
<dbReference type="EMBL" id="LT629763">
    <property type="protein sequence ID" value="SDS58417.1"/>
    <property type="molecule type" value="Genomic_DNA"/>
</dbReference>
<dbReference type="Gene3D" id="3.30.70.270">
    <property type="match status" value="1"/>
</dbReference>
<dbReference type="InterPro" id="IPR000160">
    <property type="entry name" value="GGDEF_dom"/>
</dbReference>
<evidence type="ECO:0000256" key="3">
    <source>
        <dbReference type="ARBA" id="ARBA00012528"/>
    </source>
</evidence>
<dbReference type="GO" id="GO:0043709">
    <property type="term" value="P:cell adhesion involved in single-species biofilm formation"/>
    <property type="evidence" value="ECO:0007669"/>
    <property type="project" value="TreeGrafter"/>
</dbReference>
<comment type="subcellular location">
    <subcellularLocation>
        <location evidence="2">Cell inner membrane</location>
    </subcellularLocation>
</comment>
<dbReference type="OrthoDB" id="9812260at2"/>
<dbReference type="GO" id="GO:1902201">
    <property type="term" value="P:negative regulation of bacterial-type flagellum-dependent cell motility"/>
    <property type="evidence" value="ECO:0007669"/>
    <property type="project" value="TreeGrafter"/>
</dbReference>
<proteinExistence type="predicted"/>
<gene>
    <name evidence="8" type="ORF">SAMN05216271_2243</name>
</gene>
<protein>
    <recommendedName>
        <fullName evidence="3">diguanylate cyclase</fullName>
        <ecNumber evidence="3">2.7.7.65</ecNumber>
    </recommendedName>
</protein>
<feature type="coiled-coil region" evidence="5">
    <location>
        <begin position="348"/>
        <end position="414"/>
    </location>
</feature>